<protein>
    <submittedName>
        <fullName evidence="6">DNA repair and recombination protein RAD52</fullName>
    </submittedName>
</protein>
<name>A0A1Z5JY15_FISSO</name>
<dbReference type="AlphaFoldDB" id="A0A1Z5JY15"/>
<dbReference type="SUPFAM" id="SSF54768">
    <property type="entry name" value="dsRNA-binding domain-like"/>
    <property type="match status" value="1"/>
</dbReference>
<evidence type="ECO:0000256" key="3">
    <source>
        <dbReference type="ARBA" id="ARBA00023172"/>
    </source>
</evidence>
<evidence type="ECO:0000256" key="2">
    <source>
        <dbReference type="ARBA" id="ARBA00022763"/>
    </source>
</evidence>
<reference evidence="6 7" key="1">
    <citation type="journal article" date="2015" name="Plant Cell">
        <title>Oil accumulation by the oleaginous diatom Fistulifera solaris as revealed by the genome and transcriptome.</title>
        <authorList>
            <person name="Tanaka T."/>
            <person name="Maeda Y."/>
            <person name="Veluchamy A."/>
            <person name="Tanaka M."/>
            <person name="Abida H."/>
            <person name="Marechal E."/>
            <person name="Bowler C."/>
            <person name="Muto M."/>
            <person name="Sunaga Y."/>
            <person name="Tanaka M."/>
            <person name="Yoshino T."/>
            <person name="Taniguchi T."/>
            <person name="Fukuda Y."/>
            <person name="Nemoto M."/>
            <person name="Matsumoto M."/>
            <person name="Wong P.S."/>
            <person name="Aburatani S."/>
            <person name="Fujibuchi W."/>
        </authorList>
    </citation>
    <scope>NUCLEOTIDE SEQUENCE [LARGE SCALE GENOMIC DNA]</scope>
    <source>
        <strain evidence="6 7">JPCC DA0580</strain>
    </source>
</reference>
<dbReference type="GO" id="GO:0045002">
    <property type="term" value="P:double-strand break repair via single-strand annealing"/>
    <property type="evidence" value="ECO:0007669"/>
    <property type="project" value="TreeGrafter"/>
</dbReference>
<dbReference type="Pfam" id="PF04098">
    <property type="entry name" value="Rad52_Rad22"/>
    <property type="match status" value="1"/>
</dbReference>
<evidence type="ECO:0000313" key="7">
    <source>
        <dbReference type="Proteomes" id="UP000198406"/>
    </source>
</evidence>
<keyword evidence="4" id="KW-0234">DNA repair</keyword>
<dbReference type="GO" id="GO:0006312">
    <property type="term" value="P:mitotic recombination"/>
    <property type="evidence" value="ECO:0007669"/>
    <property type="project" value="TreeGrafter"/>
</dbReference>
<dbReference type="OrthoDB" id="206565at2759"/>
<proteinExistence type="inferred from homology"/>
<feature type="compositionally biased region" description="Polar residues" evidence="5">
    <location>
        <begin position="334"/>
        <end position="347"/>
    </location>
</feature>
<dbReference type="InterPro" id="IPR007232">
    <property type="entry name" value="Rad52_Rad59_Rad22"/>
</dbReference>
<comment type="similarity">
    <text evidence="1">Belongs to the RAD52 family.</text>
</comment>
<keyword evidence="3" id="KW-0233">DNA recombination</keyword>
<comment type="caution">
    <text evidence="6">The sequence shown here is derived from an EMBL/GenBank/DDBJ whole genome shotgun (WGS) entry which is preliminary data.</text>
</comment>
<dbReference type="PANTHER" id="PTHR12132">
    <property type="entry name" value="DNA REPAIR AND RECOMBINATION PROTEIN RAD52, RAD59"/>
    <property type="match status" value="1"/>
</dbReference>
<feature type="region of interest" description="Disordered" evidence="5">
    <location>
        <begin position="283"/>
        <end position="358"/>
    </location>
</feature>
<evidence type="ECO:0000256" key="1">
    <source>
        <dbReference type="ARBA" id="ARBA00006638"/>
    </source>
</evidence>
<dbReference type="Proteomes" id="UP000198406">
    <property type="component" value="Unassembled WGS sequence"/>
</dbReference>
<feature type="region of interest" description="Disordered" evidence="5">
    <location>
        <begin position="1"/>
        <end position="20"/>
    </location>
</feature>
<organism evidence="6 7">
    <name type="scientific">Fistulifera solaris</name>
    <name type="common">Oleaginous diatom</name>
    <dbReference type="NCBI Taxonomy" id="1519565"/>
    <lineage>
        <taxon>Eukaryota</taxon>
        <taxon>Sar</taxon>
        <taxon>Stramenopiles</taxon>
        <taxon>Ochrophyta</taxon>
        <taxon>Bacillariophyta</taxon>
        <taxon>Bacillariophyceae</taxon>
        <taxon>Bacillariophycidae</taxon>
        <taxon>Naviculales</taxon>
        <taxon>Naviculaceae</taxon>
        <taxon>Fistulifera</taxon>
    </lineage>
</organism>
<evidence type="ECO:0000313" key="6">
    <source>
        <dbReference type="EMBL" id="GAX18894.1"/>
    </source>
</evidence>
<feature type="compositionally biased region" description="Polar residues" evidence="5">
    <location>
        <begin position="309"/>
        <end position="324"/>
    </location>
</feature>
<dbReference type="EMBL" id="BDSP01000133">
    <property type="protein sequence ID" value="GAX18894.1"/>
    <property type="molecule type" value="Genomic_DNA"/>
</dbReference>
<dbReference type="InterPro" id="IPR042525">
    <property type="entry name" value="Rad52_Rad59_Rad22_sf"/>
</dbReference>
<sequence>MEPLAKVDARSVDCHPRPSRMSLRELPVDSQSGFVIPTATPVVSSDPFSRQAVPDYLLDPIDRTVLHDSKQRPITVDRWLHSKPLKHDISSRPGPHGKKLHYLSGDSVTRTLNQVFGYDGWNLSIIKTDQVVCDQQRSGNDKSATGKWHVAYLAQVRITHVRSGSFREDIGAGDSVDKSLATAVQHALKGSITDAMKRAARHFGDKLGNSLYSTDFKYNEAPATATQALEQYDKDYTRHYGSLSSKDFTTVKPVITPSSSYHETNSTIDIAWNEMQNSIKANASRIAKSAPQSSMPTRDLPNSVPPMASGTSSSYTSGNVTATGAQHAPHSSGEVISNSTLPASHSVQDPYGNLDDSFWPSNSPPSCIGRPVKQHFVPEQNAAPVSKKQKVNPYSL</sequence>
<keyword evidence="2" id="KW-0227">DNA damage</keyword>
<keyword evidence="7" id="KW-1185">Reference proteome</keyword>
<dbReference type="PANTHER" id="PTHR12132:SF1">
    <property type="entry name" value="DNA REPAIR PROTEIN RAD52 HOMOLOG"/>
    <property type="match status" value="1"/>
</dbReference>
<dbReference type="GO" id="GO:0005634">
    <property type="term" value="C:nucleus"/>
    <property type="evidence" value="ECO:0007669"/>
    <property type="project" value="TreeGrafter"/>
</dbReference>
<dbReference type="InterPro" id="IPR041247">
    <property type="entry name" value="Rad52_fam"/>
</dbReference>
<accession>A0A1Z5JY15</accession>
<gene>
    <name evidence="6" type="ORF">FisN_8Hu110</name>
</gene>
<dbReference type="GO" id="GO:0000724">
    <property type="term" value="P:double-strand break repair via homologous recombination"/>
    <property type="evidence" value="ECO:0007669"/>
    <property type="project" value="TreeGrafter"/>
</dbReference>
<evidence type="ECO:0000256" key="4">
    <source>
        <dbReference type="ARBA" id="ARBA00023204"/>
    </source>
</evidence>
<dbReference type="Gene3D" id="3.30.390.80">
    <property type="entry name" value="DNA repair protein Rad52/59/22"/>
    <property type="match status" value="1"/>
</dbReference>
<dbReference type="InParanoid" id="A0A1Z5JY15"/>
<evidence type="ECO:0000256" key="5">
    <source>
        <dbReference type="SAM" id="MobiDB-lite"/>
    </source>
</evidence>